<dbReference type="EMBL" id="CP001958">
    <property type="protein sequence ID" value="ADG98679.1"/>
    <property type="molecule type" value="Genomic_DNA"/>
</dbReference>
<dbReference type="AlphaFoldDB" id="D6ZA09"/>
<feature type="region of interest" description="Disordered" evidence="1">
    <location>
        <begin position="309"/>
        <end position="356"/>
    </location>
</feature>
<gene>
    <name evidence="2" type="ordered locus">Srot_2228</name>
</gene>
<dbReference type="STRING" id="640132.Srot_2228"/>
<proteinExistence type="predicted"/>
<dbReference type="HOGENOM" id="CLU_637589_0_0_11"/>
<accession>D6ZA09</accession>
<dbReference type="Proteomes" id="UP000002247">
    <property type="component" value="Chromosome"/>
</dbReference>
<organism evidence="2 3">
    <name type="scientific">Segniliparus rotundus (strain ATCC BAA-972 / CDC 1076 / CIP 108378 / DSM 44985 / JCM 13578)</name>
    <dbReference type="NCBI Taxonomy" id="640132"/>
    <lineage>
        <taxon>Bacteria</taxon>
        <taxon>Bacillati</taxon>
        <taxon>Actinomycetota</taxon>
        <taxon>Actinomycetes</taxon>
        <taxon>Mycobacteriales</taxon>
        <taxon>Segniliparaceae</taxon>
        <taxon>Segniliparus</taxon>
    </lineage>
</organism>
<dbReference type="OrthoDB" id="9882182at2"/>
<sequence length="430" mass="42132">MAGADYLAMVSDPEALLRVAKSIDGPAIERLLGDYQHMARAMAEVGQFGHDADGAAAAQLFGKFVDEAHHESAVLSYAALNIADTCNRMKAKLANFSEQYVEKVQPAAHNLQEAYDAQLGLGSAGSLAELRVASTALATALGHLYTDLAGNPTIDIAPTFPAAAIPDIGADGRRDAAAGGSRRPRDDQSSSAALGGEHGVAGAAGHVPVGPGKNSAGQDGPEQASPEGSAGSAVGALGSTGPGLAGAARAGAGFAADAAGLAASLAALATPASAAVPFGDANADEAEGGGKIGGSAAAAATQPAADHTSVGAAGAGASTLADSASSRLAPPPELRQAAPTASPVGQPVSGGAGAGPAGGTMGMPMMGAAGMAGANAEHRVASYLITKEHGERQFTNGLPLASEEILGVLDERERLAMQIASIDDDAAQAR</sequence>
<dbReference type="KEGG" id="srt:Srot_2228"/>
<name>D6ZA09_SEGRD</name>
<evidence type="ECO:0000256" key="1">
    <source>
        <dbReference type="SAM" id="MobiDB-lite"/>
    </source>
</evidence>
<dbReference type="RefSeq" id="WP_013139129.1">
    <property type="nucleotide sequence ID" value="NC_014168.1"/>
</dbReference>
<protein>
    <submittedName>
        <fullName evidence="2">Uncharacterized protein</fullName>
    </submittedName>
</protein>
<evidence type="ECO:0000313" key="3">
    <source>
        <dbReference type="Proteomes" id="UP000002247"/>
    </source>
</evidence>
<evidence type="ECO:0000313" key="2">
    <source>
        <dbReference type="EMBL" id="ADG98679.1"/>
    </source>
</evidence>
<reference evidence="2 3" key="1">
    <citation type="journal article" date="2010" name="Stand. Genomic Sci.">
        <title>Complete genome sequence of Segniliparus rotundus type strain (CDC 1076).</title>
        <authorList>
            <person name="Sikorski J."/>
            <person name="Lapidus A."/>
            <person name="Copeland A."/>
            <person name="Misra M."/>
            <person name="Glavina Del Rio T."/>
            <person name="Nolan M."/>
            <person name="Lucas S."/>
            <person name="Chen F."/>
            <person name="Tice H."/>
            <person name="Cheng J.F."/>
            <person name="Jando M."/>
            <person name="Schneider S."/>
            <person name="Bruce D."/>
            <person name="Goodwin L."/>
            <person name="Pitluck S."/>
            <person name="Liolios K."/>
            <person name="Mikhailova N."/>
            <person name="Pati A."/>
            <person name="Ivanova N."/>
            <person name="Mavromatis K."/>
            <person name="Chen A."/>
            <person name="Palaniappan K."/>
            <person name="Chertkov O."/>
            <person name="Land M."/>
            <person name="Hauser L."/>
            <person name="Chang Y.J."/>
            <person name="Jeffries C.D."/>
            <person name="Brettin T."/>
            <person name="Detter J.C."/>
            <person name="Han C."/>
            <person name="Rohde M."/>
            <person name="Goker M."/>
            <person name="Bristow J."/>
            <person name="Eisen J.A."/>
            <person name="Markowitz V."/>
            <person name="Hugenholtz P."/>
            <person name="Kyrpides N.C."/>
            <person name="Klenk H.P."/>
        </authorList>
    </citation>
    <scope>NUCLEOTIDE SEQUENCE [LARGE SCALE GENOMIC DNA]</scope>
    <source>
        <strain evidence="3">ATCC BAA-972 / CDC 1076 / CIP 108378 / DSM 44985 / JCM 13578</strain>
    </source>
</reference>
<feature type="region of interest" description="Disordered" evidence="1">
    <location>
        <begin position="167"/>
        <end position="235"/>
    </location>
</feature>
<feature type="compositionally biased region" description="Low complexity" evidence="1">
    <location>
        <begin position="192"/>
        <end position="212"/>
    </location>
</feature>
<feature type="compositionally biased region" description="Low complexity" evidence="1">
    <location>
        <begin position="309"/>
        <end position="326"/>
    </location>
</feature>
<keyword evidence="3" id="KW-1185">Reference proteome</keyword>